<comment type="caution">
    <text evidence="14">The sequence shown here is derived from an EMBL/GenBank/DDBJ whole genome shotgun (WGS) entry which is preliminary data.</text>
</comment>
<evidence type="ECO:0000256" key="7">
    <source>
        <dbReference type="ARBA" id="ARBA00022692"/>
    </source>
</evidence>
<evidence type="ECO:0000256" key="6">
    <source>
        <dbReference type="ARBA" id="ARBA00022670"/>
    </source>
</evidence>
<evidence type="ECO:0000256" key="10">
    <source>
        <dbReference type="ARBA" id="ARBA00023136"/>
    </source>
</evidence>
<protein>
    <recommendedName>
        <fullName evidence="4 12">Signal peptidase I</fullName>
        <ecNumber evidence="4 12">3.4.21.89</ecNumber>
    </recommendedName>
</protein>
<sequence length="180" mass="20435">MKNSWKQEMYSVLKCILFAFILVLVCRNFFFTPSVVHGESMSPTFEDGNKIILSKIGDIKRFDMIVFHAPDSDNNYIKRVIGVPGDTISVKDDILYVNGKAFEEPYLTENKKEASTIKLTGDFTLQERTGETTVPKHSLFVLGDNRLYSKDSRIFGLVNKNSVIGKVVFRIYPLNEIGLP</sequence>
<evidence type="ECO:0000313" key="14">
    <source>
        <dbReference type="EMBL" id="TRZ38402.1"/>
    </source>
</evidence>
<dbReference type="Pfam" id="PF10502">
    <property type="entry name" value="Peptidase_S26"/>
    <property type="match status" value="1"/>
</dbReference>
<dbReference type="InterPro" id="IPR019758">
    <property type="entry name" value="Pept_S26A_signal_pept_1_CS"/>
</dbReference>
<reference evidence="15" key="1">
    <citation type="submission" date="2018-10" db="EMBL/GenBank/DDBJ databases">
        <title>FDA dAtabase for Regulatory Grade micrObial Sequences (FDA-ARGOS): Supporting development and validation of Infectious Disease Dx tests.</title>
        <authorList>
            <person name="Minogue T."/>
            <person name="Wolcott M."/>
            <person name="Wasieloski L."/>
            <person name="Aguilar W."/>
            <person name="Moore D."/>
            <person name="Tallon L."/>
            <person name="Sadzewicz L."/>
            <person name="Sengamalay N."/>
            <person name="Ott S."/>
            <person name="Godinez A."/>
            <person name="Nagaraj S."/>
            <person name="Vavikolanu K."/>
            <person name="Vyas G."/>
            <person name="Nadendla S."/>
            <person name="George J."/>
            <person name="Sichtig H."/>
        </authorList>
    </citation>
    <scope>NUCLEOTIDE SEQUENCE [LARGE SCALE GENOMIC DNA]</scope>
    <source>
        <strain evidence="15">FDAARGOS_343</strain>
    </source>
</reference>
<dbReference type="EMBL" id="RIBP01000004">
    <property type="protein sequence ID" value="TRZ38402.1"/>
    <property type="molecule type" value="Genomic_DNA"/>
</dbReference>
<evidence type="ECO:0000256" key="9">
    <source>
        <dbReference type="ARBA" id="ARBA00022989"/>
    </source>
</evidence>
<dbReference type="AlphaFoldDB" id="A0A553SN49"/>
<dbReference type="PANTHER" id="PTHR43390">
    <property type="entry name" value="SIGNAL PEPTIDASE I"/>
    <property type="match status" value="1"/>
</dbReference>
<proteinExistence type="inferred from homology"/>
<dbReference type="FunFam" id="2.10.109.10:FF:000008">
    <property type="entry name" value="Signal peptidase I"/>
    <property type="match status" value="1"/>
</dbReference>
<dbReference type="InterPro" id="IPR036286">
    <property type="entry name" value="LexA/Signal_pep-like_sf"/>
</dbReference>
<dbReference type="NCBIfam" id="TIGR02227">
    <property type="entry name" value="sigpep_I_bact"/>
    <property type="match status" value="1"/>
</dbReference>
<comment type="similarity">
    <text evidence="3 12">Belongs to the peptidase S26 family.</text>
</comment>
<dbReference type="PROSITE" id="PS00761">
    <property type="entry name" value="SPASE_I_3"/>
    <property type="match status" value="1"/>
</dbReference>
<gene>
    <name evidence="14" type="primary">lepB</name>
    <name evidence="14" type="ORF">CEQ21_23710</name>
</gene>
<keyword evidence="10" id="KW-0472">Membrane</keyword>
<evidence type="ECO:0000256" key="2">
    <source>
        <dbReference type="ARBA" id="ARBA00004401"/>
    </source>
</evidence>
<evidence type="ECO:0000256" key="8">
    <source>
        <dbReference type="ARBA" id="ARBA00022801"/>
    </source>
</evidence>
<dbReference type="InterPro" id="IPR019757">
    <property type="entry name" value="Pept_S26A_signal_pept_1_Lys-AS"/>
</dbReference>
<keyword evidence="6 12" id="KW-0645">Protease</keyword>
<comment type="catalytic activity">
    <reaction evidence="1 12">
        <text>Cleavage of hydrophobic, N-terminal signal or leader sequences from secreted and periplasmic proteins.</text>
        <dbReference type="EC" id="3.4.21.89"/>
    </reaction>
</comment>
<dbReference type="GO" id="GO:0004252">
    <property type="term" value="F:serine-type endopeptidase activity"/>
    <property type="evidence" value="ECO:0007669"/>
    <property type="project" value="InterPro"/>
</dbReference>
<evidence type="ECO:0000259" key="13">
    <source>
        <dbReference type="Pfam" id="PF10502"/>
    </source>
</evidence>
<feature type="active site" evidence="11">
    <location>
        <position position="40"/>
    </location>
</feature>
<comment type="subcellular location">
    <subcellularLocation>
        <location evidence="2">Cell membrane</location>
        <topology evidence="2">Single-pass type II membrane protein</topology>
    </subcellularLocation>
    <subcellularLocation>
        <location evidence="12">Membrane</location>
        <topology evidence="12">Single-pass type II membrane protein</topology>
    </subcellularLocation>
</comment>
<evidence type="ECO:0000256" key="1">
    <source>
        <dbReference type="ARBA" id="ARBA00000677"/>
    </source>
</evidence>
<evidence type="ECO:0000313" key="15">
    <source>
        <dbReference type="Proteomes" id="UP000319837"/>
    </source>
</evidence>
<evidence type="ECO:0000256" key="12">
    <source>
        <dbReference type="RuleBase" id="RU362042"/>
    </source>
</evidence>
<feature type="active site" evidence="11">
    <location>
        <position position="78"/>
    </location>
</feature>
<dbReference type="GO" id="GO:0006465">
    <property type="term" value="P:signal peptide processing"/>
    <property type="evidence" value="ECO:0007669"/>
    <property type="project" value="InterPro"/>
</dbReference>
<dbReference type="EC" id="3.4.21.89" evidence="4 12"/>
<feature type="domain" description="Peptidase S26" evidence="13">
    <location>
        <begin position="11"/>
        <end position="172"/>
    </location>
</feature>
<dbReference type="InterPro" id="IPR000223">
    <property type="entry name" value="Pept_S26A_signal_pept_1"/>
</dbReference>
<name>A0A553SN49_NIACI</name>
<keyword evidence="8 12" id="KW-0378">Hydrolase</keyword>
<dbReference type="PROSITE" id="PS00760">
    <property type="entry name" value="SPASE_I_2"/>
    <property type="match status" value="1"/>
</dbReference>
<keyword evidence="7" id="KW-0812">Transmembrane</keyword>
<evidence type="ECO:0000256" key="4">
    <source>
        <dbReference type="ARBA" id="ARBA00013208"/>
    </source>
</evidence>
<dbReference type="GO" id="GO:0005886">
    <property type="term" value="C:plasma membrane"/>
    <property type="evidence" value="ECO:0007669"/>
    <property type="project" value="UniProtKB-SubCell"/>
</dbReference>
<dbReference type="InterPro" id="IPR019533">
    <property type="entry name" value="Peptidase_S26"/>
</dbReference>
<organism evidence="14 15">
    <name type="scientific">Niallia circulans</name>
    <name type="common">Bacillus circulans</name>
    <dbReference type="NCBI Taxonomy" id="1397"/>
    <lineage>
        <taxon>Bacteria</taxon>
        <taxon>Bacillati</taxon>
        <taxon>Bacillota</taxon>
        <taxon>Bacilli</taxon>
        <taxon>Bacillales</taxon>
        <taxon>Bacillaceae</taxon>
        <taxon>Niallia</taxon>
    </lineage>
</organism>
<dbReference type="PANTHER" id="PTHR43390:SF1">
    <property type="entry name" value="CHLOROPLAST PROCESSING PEPTIDASE"/>
    <property type="match status" value="1"/>
</dbReference>
<dbReference type="Proteomes" id="UP000319837">
    <property type="component" value="Unassembled WGS sequence"/>
</dbReference>
<dbReference type="GO" id="GO:0009003">
    <property type="term" value="F:signal peptidase activity"/>
    <property type="evidence" value="ECO:0007669"/>
    <property type="project" value="UniProtKB-EC"/>
</dbReference>
<evidence type="ECO:0000256" key="3">
    <source>
        <dbReference type="ARBA" id="ARBA00009370"/>
    </source>
</evidence>
<dbReference type="Gene3D" id="2.10.109.10">
    <property type="entry name" value="Umud Fragment, subunit A"/>
    <property type="match status" value="1"/>
</dbReference>
<evidence type="ECO:0000256" key="11">
    <source>
        <dbReference type="PIRSR" id="PIRSR600223-1"/>
    </source>
</evidence>
<keyword evidence="9" id="KW-1133">Transmembrane helix</keyword>
<dbReference type="CDD" id="cd06530">
    <property type="entry name" value="S26_SPase_I"/>
    <property type="match status" value="1"/>
</dbReference>
<evidence type="ECO:0000256" key="5">
    <source>
        <dbReference type="ARBA" id="ARBA00022475"/>
    </source>
</evidence>
<dbReference type="SUPFAM" id="SSF51306">
    <property type="entry name" value="LexA/Signal peptidase"/>
    <property type="match status" value="1"/>
</dbReference>
<dbReference type="RefSeq" id="WP_185766669.1">
    <property type="nucleotide sequence ID" value="NZ_RIBP01000004.1"/>
</dbReference>
<keyword evidence="5" id="KW-1003">Cell membrane</keyword>
<dbReference type="PRINTS" id="PR00727">
    <property type="entry name" value="LEADERPTASE"/>
</dbReference>
<accession>A0A553SN49</accession>